<keyword evidence="3" id="KW-0233">DNA recombination</keyword>
<organism evidence="8 9">
    <name type="scientific">Cohaesibacter gelatinilyticus</name>
    <dbReference type="NCBI Taxonomy" id="372072"/>
    <lineage>
        <taxon>Bacteria</taxon>
        <taxon>Pseudomonadati</taxon>
        <taxon>Pseudomonadota</taxon>
        <taxon>Alphaproteobacteria</taxon>
        <taxon>Hyphomicrobiales</taxon>
        <taxon>Cohaesibacteraceae</taxon>
    </lineage>
</organism>
<dbReference type="InterPro" id="IPR050639">
    <property type="entry name" value="SSR_resolvase"/>
</dbReference>
<name>A0A285PHY8_9HYPH</name>
<evidence type="ECO:0000256" key="1">
    <source>
        <dbReference type="ARBA" id="ARBA00022908"/>
    </source>
</evidence>
<dbReference type="InterPro" id="IPR006118">
    <property type="entry name" value="Recombinase_CS"/>
</dbReference>
<dbReference type="EMBL" id="OBEL01000007">
    <property type="protein sequence ID" value="SNZ21335.1"/>
    <property type="molecule type" value="Genomic_DNA"/>
</dbReference>
<evidence type="ECO:0000256" key="5">
    <source>
        <dbReference type="PROSITE-ProRule" id="PRU10137"/>
    </source>
</evidence>
<dbReference type="InterPro" id="IPR025827">
    <property type="entry name" value="Zn_ribbon_recom_dom"/>
</dbReference>
<dbReference type="GO" id="GO:0015074">
    <property type="term" value="P:DNA integration"/>
    <property type="evidence" value="ECO:0007669"/>
    <property type="project" value="UniProtKB-KW"/>
</dbReference>
<protein>
    <submittedName>
        <fullName evidence="8">Recombinase zinc beta ribbon domain-containing protein</fullName>
    </submittedName>
</protein>
<dbReference type="Pfam" id="PF00239">
    <property type="entry name" value="Resolvase"/>
    <property type="match status" value="1"/>
</dbReference>
<dbReference type="Pfam" id="PF13408">
    <property type="entry name" value="Zn_ribbon_recom"/>
    <property type="match status" value="1"/>
</dbReference>
<evidence type="ECO:0000313" key="8">
    <source>
        <dbReference type="EMBL" id="SNZ21335.1"/>
    </source>
</evidence>
<dbReference type="GO" id="GO:0000150">
    <property type="term" value="F:DNA strand exchange activity"/>
    <property type="evidence" value="ECO:0007669"/>
    <property type="project" value="InterPro"/>
</dbReference>
<dbReference type="CDD" id="cd00338">
    <property type="entry name" value="Ser_Recombinase"/>
    <property type="match status" value="1"/>
</dbReference>
<feature type="domain" description="Resolvase/invertase-type recombinase catalytic" evidence="7">
    <location>
        <begin position="8"/>
        <end position="155"/>
    </location>
</feature>
<reference evidence="8 9" key="1">
    <citation type="submission" date="2017-09" db="EMBL/GenBank/DDBJ databases">
        <authorList>
            <person name="Ehlers B."/>
            <person name="Leendertz F.H."/>
        </authorList>
    </citation>
    <scope>NUCLEOTIDE SEQUENCE [LARGE SCALE GENOMIC DNA]</scope>
    <source>
        <strain evidence="8 9">DSM 18289</strain>
    </source>
</reference>
<evidence type="ECO:0000256" key="3">
    <source>
        <dbReference type="ARBA" id="ARBA00023172"/>
    </source>
</evidence>
<dbReference type="PANTHER" id="PTHR30461">
    <property type="entry name" value="DNA-INVERTASE FROM LAMBDOID PROPHAGE"/>
    <property type="match status" value="1"/>
</dbReference>
<dbReference type="Proteomes" id="UP000219439">
    <property type="component" value="Unassembled WGS sequence"/>
</dbReference>
<dbReference type="SUPFAM" id="SSF53041">
    <property type="entry name" value="Resolvase-like"/>
    <property type="match status" value="1"/>
</dbReference>
<feature type="coiled-coil region" evidence="6">
    <location>
        <begin position="370"/>
        <end position="427"/>
    </location>
</feature>
<keyword evidence="9" id="KW-1185">Reference proteome</keyword>
<keyword evidence="6" id="KW-0175">Coiled coil</keyword>
<evidence type="ECO:0000256" key="2">
    <source>
        <dbReference type="ARBA" id="ARBA00023125"/>
    </source>
</evidence>
<dbReference type="InterPro" id="IPR006119">
    <property type="entry name" value="Resolv_N"/>
</dbReference>
<proteinExistence type="predicted"/>
<dbReference type="PROSITE" id="PS00397">
    <property type="entry name" value="RECOMBINASES_1"/>
    <property type="match status" value="1"/>
</dbReference>
<dbReference type="PANTHER" id="PTHR30461:SF2">
    <property type="entry name" value="SERINE RECOMBINASE PINE-RELATED"/>
    <property type="match status" value="1"/>
</dbReference>
<evidence type="ECO:0000259" key="7">
    <source>
        <dbReference type="PROSITE" id="PS51736"/>
    </source>
</evidence>
<evidence type="ECO:0000256" key="4">
    <source>
        <dbReference type="PIRSR" id="PIRSR606118-50"/>
    </source>
</evidence>
<evidence type="ECO:0000313" key="9">
    <source>
        <dbReference type="Proteomes" id="UP000219439"/>
    </source>
</evidence>
<dbReference type="Gene3D" id="3.40.50.1390">
    <property type="entry name" value="Resolvase, N-terminal catalytic domain"/>
    <property type="match status" value="1"/>
</dbReference>
<dbReference type="InterPro" id="IPR038109">
    <property type="entry name" value="DNA_bind_recomb_sf"/>
</dbReference>
<dbReference type="SMART" id="SM00857">
    <property type="entry name" value="Resolvase"/>
    <property type="match status" value="1"/>
</dbReference>
<accession>A0A285PHY8</accession>
<evidence type="ECO:0000256" key="6">
    <source>
        <dbReference type="SAM" id="Coils"/>
    </source>
</evidence>
<dbReference type="GO" id="GO:0003677">
    <property type="term" value="F:DNA binding"/>
    <property type="evidence" value="ECO:0007669"/>
    <property type="project" value="UniProtKB-KW"/>
</dbReference>
<dbReference type="InterPro" id="IPR036162">
    <property type="entry name" value="Resolvase-like_N_sf"/>
</dbReference>
<keyword evidence="1" id="KW-0229">DNA integration</keyword>
<dbReference type="Gene3D" id="3.90.1750.20">
    <property type="entry name" value="Putative Large Serine Recombinase, Chain B, Domain 2"/>
    <property type="match status" value="1"/>
</dbReference>
<gene>
    <name evidence="8" type="ORF">SAMN06265368_4452</name>
</gene>
<feature type="active site" description="O-(5'-phospho-DNA)-serine intermediate" evidence="4 5">
    <location>
        <position position="16"/>
    </location>
</feature>
<dbReference type="PROSITE" id="PS51736">
    <property type="entry name" value="RECOMBINASES_3"/>
    <property type="match status" value="1"/>
</dbReference>
<keyword evidence="2" id="KW-0238">DNA-binding</keyword>
<sequence length="535" mass="59765">MMESKQILAIIYCRVSSLKQKTVGGGLASQETRCREFARMKGYDIVAVFSDDVSGGLTDRPGIKAALAFLRKNRNKQIRFLIDDVSRLARSLQAHLELRQAIMGAGGILESPSIEFGEDSDSLLVENLLASVSQHQRQKNAEQTKNRMKARIQNGYCVLARPPVGFKYERVAGHGKLLKRNEPVASIIQQALEGYASGHFGSKAEVTAFLQNNPLFPRGRSGNVPHERTNQILNQCLYAGYVEAPNWGVARRNGQHEGLISAHTFKKIQERLEGGCYAPRRKNLNQDFPLRGFVECADCGTPLTACWSKGSHSRHPYYLCPKKGCNSYGKSIRREKMEGEFESLLGAVKPHEGVFSVARKLFADLWQRRIDLAEEQSGALAAKLAKTEKQIGQLLDRIMESGVPSVISAYERRIQKLEEEKLILQDRIAETTHPKSSFEDTLRTALEFLSNPWILWRSERLEDKQIVLKLAFADRLRYSRETGLRTANLAFPFKVLGALAGGNLEMAHPRGFEPLASAFGGQRSIQLSYGCNLAS</sequence>
<dbReference type="AlphaFoldDB" id="A0A285PHY8"/>